<dbReference type="Gene3D" id="3.30.450.20">
    <property type="entry name" value="PAS domain"/>
    <property type="match status" value="2"/>
</dbReference>
<keyword evidence="15" id="KW-1185">Reference proteome</keyword>
<evidence type="ECO:0000256" key="9">
    <source>
        <dbReference type="ARBA" id="ARBA00022989"/>
    </source>
</evidence>
<evidence type="ECO:0000256" key="1">
    <source>
        <dbReference type="ARBA" id="ARBA00000085"/>
    </source>
</evidence>
<feature type="domain" description="Histidine kinase" evidence="12">
    <location>
        <begin position="273"/>
        <end position="491"/>
    </location>
</feature>
<dbReference type="InterPro" id="IPR003594">
    <property type="entry name" value="HATPase_dom"/>
</dbReference>
<feature type="domain" description="PAS" evidence="13">
    <location>
        <begin position="131"/>
        <end position="176"/>
    </location>
</feature>
<dbReference type="EC" id="2.7.13.3" evidence="3"/>
<dbReference type="RefSeq" id="WP_090020788.1">
    <property type="nucleotide sequence ID" value="NZ_FNCE01000008.1"/>
</dbReference>
<accession>A0A1G7T8F6</accession>
<comment type="subcellular location">
    <subcellularLocation>
        <location evidence="2">Membrane</location>
        <topology evidence="2">Multi-pass membrane protein</topology>
    </subcellularLocation>
</comment>
<sequence>MHDTLLTFLDYIPDAVVTIDREQRIVFINRGAERMFGYSAAELYGQQLDILIPERYRNQHGHDVAALLAGPETGRDMASRRHIEGKRKDGGVFPARASVVKHASSDQETRATAIVRDITDEHAWEAQLAAAEAKQRAVLDASPDTILLLETETQRVVEASAQAETLFGCGIEELLGCRLADLQPSAESAAGAAAMAAFARGERRYVPEAAVQRADGRSVAVEVAGQPTTVNDRHLVVAYLRDISQWKTMEQGLLEARDAAAATSRAKSTHVQKVSGDMRLAVDAISGLAARLPSAAELAEHDGHVARAAGDISTAASYLRRLVDDILALDAVDLENAPVAAEPLDLVAEIELARRLAAAAAGSGTDRIEVDAPEHLKVEAERVAMQRSVMTVISNALQVSPADASIAVEVRIDAGGEAVIAVTDRGPGIPADKLSHIMTPETGRQGHPNLTLKTIGLAMTRGLLRAHGGDMAIDTEPDAGTTVRLILPAKRVIRGVRRGRD</sequence>
<dbReference type="Gene3D" id="1.10.287.130">
    <property type="match status" value="1"/>
</dbReference>
<evidence type="ECO:0000256" key="5">
    <source>
        <dbReference type="ARBA" id="ARBA00022692"/>
    </source>
</evidence>
<dbReference type="GO" id="GO:0000156">
    <property type="term" value="F:phosphorelay response regulator activity"/>
    <property type="evidence" value="ECO:0007669"/>
    <property type="project" value="TreeGrafter"/>
</dbReference>
<keyword evidence="11" id="KW-0472">Membrane</keyword>
<dbReference type="Pfam" id="PF02518">
    <property type="entry name" value="HATPase_c"/>
    <property type="match status" value="1"/>
</dbReference>
<dbReference type="Pfam" id="PF13426">
    <property type="entry name" value="PAS_9"/>
    <property type="match status" value="1"/>
</dbReference>
<dbReference type="InterPro" id="IPR036890">
    <property type="entry name" value="HATPase_C_sf"/>
</dbReference>
<dbReference type="GO" id="GO:0030295">
    <property type="term" value="F:protein kinase activator activity"/>
    <property type="evidence" value="ECO:0007669"/>
    <property type="project" value="TreeGrafter"/>
</dbReference>
<dbReference type="SUPFAM" id="SSF55874">
    <property type="entry name" value="ATPase domain of HSP90 chaperone/DNA topoisomerase II/histidine kinase"/>
    <property type="match status" value="1"/>
</dbReference>
<gene>
    <name evidence="14" type="ORF">SAMN05216241_108115</name>
</gene>
<evidence type="ECO:0000256" key="8">
    <source>
        <dbReference type="ARBA" id="ARBA00022840"/>
    </source>
</evidence>
<name>A0A1G7T8F6_9PROT</name>
<evidence type="ECO:0000256" key="10">
    <source>
        <dbReference type="ARBA" id="ARBA00023012"/>
    </source>
</evidence>
<dbReference type="InterPro" id="IPR050351">
    <property type="entry name" value="BphY/WalK/GraS-like"/>
</dbReference>
<dbReference type="OrthoDB" id="341208at2"/>
<dbReference type="CDD" id="cd00130">
    <property type="entry name" value="PAS"/>
    <property type="match status" value="2"/>
</dbReference>
<dbReference type="InterPro" id="IPR035965">
    <property type="entry name" value="PAS-like_dom_sf"/>
</dbReference>
<evidence type="ECO:0000256" key="11">
    <source>
        <dbReference type="ARBA" id="ARBA00023136"/>
    </source>
</evidence>
<keyword evidence="4" id="KW-0808">Transferase</keyword>
<dbReference type="Pfam" id="PF08448">
    <property type="entry name" value="PAS_4"/>
    <property type="match status" value="1"/>
</dbReference>
<dbReference type="EMBL" id="FNCE01000008">
    <property type="protein sequence ID" value="SDG30879.1"/>
    <property type="molecule type" value="Genomic_DNA"/>
</dbReference>
<evidence type="ECO:0000256" key="6">
    <source>
        <dbReference type="ARBA" id="ARBA00022741"/>
    </source>
</evidence>
<keyword evidence="7" id="KW-0418">Kinase</keyword>
<keyword evidence="10" id="KW-0902">Two-component regulatory system</keyword>
<dbReference type="GO" id="GO:0007234">
    <property type="term" value="P:osmosensory signaling via phosphorelay pathway"/>
    <property type="evidence" value="ECO:0007669"/>
    <property type="project" value="TreeGrafter"/>
</dbReference>
<keyword evidence="9" id="KW-1133">Transmembrane helix</keyword>
<dbReference type="InterPro" id="IPR000014">
    <property type="entry name" value="PAS"/>
</dbReference>
<proteinExistence type="predicted"/>
<dbReference type="SUPFAM" id="SSF55785">
    <property type="entry name" value="PYP-like sensor domain (PAS domain)"/>
    <property type="match status" value="2"/>
</dbReference>
<evidence type="ECO:0000259" key="12">
    <source>
        <dbReference type="PROSITE" id="PS50109"/>
    </source>
</evidence>
<dbReference type="SMART" id="SM00091">
    <property type="entry name" value="PAS"/>
    <property type="match status" value="2"/>
</dbReference>
<dbReference type="NCBIfam" id="TIGR00229">
    <property type="entry name" value="sensory_box"/>
    <property type="match status" value="2"/>
</dbReference>
<comment type="catalytic activity">
    <reaction evidence="1">
        <text>ATP + protein L-histidine = ADP + protein N-phospho-L-histidine.</text>
        <dbReference type="EC" id="2.7.13.3"/>
    </reaction>
</comment>
<dbReference type="InterPro" id="IPR013656">
    <property type="entry name" value="PAS_4"/>
</dbReference>
<dbReference type="SMART" id="SM00387">
    <property type="entry name" value="HATPase_c"/>
    <property type="match status" value="1"/>
</dbReference>
<dbReference type="InterPro" id="IPR005467">
    <property type="entry name" value="His_kinase_dom"/>
</dbReference>
<evidence type="ECO:0000256" key="7">
    <source>
        <dbReference type="ARBA" id="ARBA00022777"/>
    </source>
</evidence>
<evidence type="ECO:0000256" key="3">
    <source>
        <dbReference type="ARBA" id="ARBA00012438"/>
    </source>
</evidence>
<evidence type="ECO:0000259" key="13">
    <source>
        <dbReference type="PROSITE" id="PS50112"/>
    </source>
</evidence>
<dbReference type="Gene3D" id="3.30.565.10">
    <property type="entry name" value="Histidine kinase-like ATPase, C-terminal domain"/>
    <property type="match status" value="1"/>
</dbReference>
<dbReference type="Proteomes" id="UP000199415">
    <property type="component" value="Unassembled WGS sequence"/>
</dbReference>
<dbReference type="PRINTS" id="PR00344">
    <property type="entry name" value="BCTRLSENSOR"/>
</dbReference>
<evidence type="ECO:0000256" key="4">
    <source>
        <dbReference type="ARBA" id="ARBA00022679"/>
    </source>
</evidence>
<evidence type="ECO:0000313" key="14">
    <source>
        <dbReference type="EMBL" id="SDG30879.1"/>
    </source>
</evidence>
<dbReference type="AlphaFoldDB" id="A0A1G7T8F6"/>
<dbReference type="PROSITE" id="PS50109">
    <property type="entry name" value="HIS_KIN"/>
    <property type="match status" value="1"/>
</dbReference>
<dbReference type="GO" id="GO:0016020">
    <property type="term" value="C:membrane"/>
    <property type="evidence" value="ECO:0007669"/>
    <property type="project" value="UniProtKB-SubCell"/>
</dbReference>
<evidence type="ECO:0000313" key="15">
    <source>
        <dbReference type="Proteomes" id="UP000199415"/>
    </source>
</evidence>
<keyword evidence="8" id="KW-0067">ATP-binding</keyword>
<dbReference type="GO" id="GO:0004673">
    <property type="term" value="F:protein histidine kinase activity"/>
    <property type="evidence" value="ECO:0007669"/>
    <property type="project" value="UniProtKB-EC"/>
</dbReference>
<feature type="domain" description="PAS" evidence="13">
    <location>
        <begin position="1"/>
        <end position="54"/>
    </location>
</feature>
<organism evidence="14 15">
    <name type="scientific">Limimonas halophila</name>
    <dbReference type="NCBI Taxonomy" id="1082479"/>
    <lineage>
        <taxon>Bacteria</taxon>
        <taxon>Pseudomonadati</taxon>
        <taxon>Pseudomonadota</taxon>
        <taxon>Alphaproteobacteria</taxon>
        <taxon>Rhodospirillales</taxon>
        <taxon>Rhodovibrionaceae</taxon>
        <taxon>Limimonas</taxon>
    </lineage>
</organism>
<dbReference type="GO" id="GO:0005524">
    <property type="term" value="F:ATP binding"/>
    <property type="evidence" value="ECO:0007669"/>
    <property type="project" value="UniProtKB-KW"/>
</dbReference>
<protein>
    <recommendedName>
        <fullName evidence="3">histidine kinase</fullName>
        <ecNumber evidence="3">2.7.13.3</ecNumber>
    </recommendedName>
</protein>
<dbReference type="PANTHER" id="PTHR42878:SF7">
    <property type="entry name" value="SENSOR HISTIDINE KINASE GLRK"/>
    <property type="match status" value="1"/>
</dbReference>
<reference evidence="14 15" key="1">
    <citation type="submission" date="2016-10" db="EMBL/GenBank/DDBJ databases">
        <authorList>
            <person name="de Groot N.N."/>
        </authorList>
    </citation>
    <scope>NUCLEOTIDE SEQUENCE [LARGE SCALE GENOMIC DNA]</scope>
    <source>
        <strain evidence="14 15">DSM 25584</strain>
    </source>
</reference>
<dbReference type="PANTHER" id="PTHR42878">
    <property type="entry name" value="TWO-COMPONENT HISTIDINE KINASE"/>
    <property type="match status" value="1"/>
</dbReference>
<dbReference type="InterPro" id="IPR004358">
    <property type="entry name" value="Sig_transdc_His_kin-like_C"/>
</dbReference>
<dbReference type="PROSITE" id="PS50112">
    <property type="entry name" value="PAS"/>
    <property type="match status" value="2"/>
</dbReference>
<keyword evidence="5" id="KW-0812">Transmembrane</keyword>
<evidence type="ECO:0000256" key="2">
    <source>
        <dbReference type="ARBA" id="ARBA00004141"/>
    </source>
</evidence>
<dbReference type="STRING" id="1082479.SAMN05216241_108115"/>
<keyword evidence="6" id="KW-0547">Nucleotide-binding</keyword>